<organism evidence="2">
    <name type="scientific">viral metagenome</name>
    <dbReference type="NCBI Taxonomy" id="1070528"/>
    <lineage>
        <taxon>unclassified sequences</taxon>
        <taxon>metagenomes</taxon>
        <taxon>organismal metagenomes</taxon>
    </lineage>
</organism>
<reference evidence="2" key="1">
    <citation type="journal article" date="2020" name="Nature">
        <title>Giant virus diversity and host interactions through global metagenomics.</title>
        <authorList>
            <person name="Schulz F."/>
            <person name="Roux S."/>
            <person name="Paez-Espino D."/>
            <person name="Jungbluth S."/>
            <person name="Walsh D.A."/>
            <person name="Denef V.J."/>
            <person name="McMahon K.D."/>
            <person name="Konstantinidis K.T."/>
            <person name="Eloe-Fadrosh E.A."/>
            <person name="Kyrpides N.C."/>
            <person name="Woyke T."/>
        </authorList>
    </citation>
    <scope>NUCLEOTIDE SEQUENCE</scope>
    <source>
        <strain evidence="2">GVMAG-M-3300023184-135</strain>
    </source>
</reference>
<evidence type="ECO:0000259" key="1">
    <source>
        <dbReference type="Pfam" id="PF01755"/>
    </source>
</evidence>
<dbReference type="Pfam" id="PF01755">
    <property type="entry name" value="Glyco_transf_25"/>
    <property type="match status" value="1"/>
</dbReference>
<feature type="domain" description="Glycosyl transferase family 25" evidence="1">
    <location>
        <begin position="56"/>
        <end position="114"/>
    </location>
</feature>
<evidence type="ECO:0000313" key="2">
    <source>
        <dbReference type="EMBL" id="QHT80902.1"/>
    </source>
</evidence>
<sequence>MCKKKEMPESKFGFVDHVVYINLDHRTDRWDQILAELAPHFPPEKVTRFSAIQRENGALGCTASHIAVIEMAKAAGWKNVLVVEDDAMWISENFEEAYATLERLAAGAYDTIMLSSACARWYIGSLKLITAQTTAAYLVNSSYYETLLSNFRESRDLLESLSDGNQYALDQYWKRLQQRDNWFVVIPSLMKQRPGYSDIEHKNVDYRL</sequence>
<dbReference type="EMBL" id="MN739976">
    <property type="protein sequence ID" value="QHT80902.1"/>
    <property type="molecule type" value="Genomic_DNA"/>
</dbReference>
<protein>
    <recommendedName>
        <fullName evidence="1">Glycosyl transferase family 25 domain-containing protein</fullName>
    </recommendedName>
</protein>
<name>A0A6C0HJW4_9ZZZZ</name>
<dbReference type="InterPro" id="IPR002654">
    <property type="entry name" value="Glyco_trans_25"/>
</dbReference>
<proteinExistence type="predicted"/>
<dbReference type="AlphaFoldDB" id="A0A6C0HJW4"/>
<accession>A0A6C0HJW4</accession>